<feature type="domain" description="BTB" evidence="1">
    <location>
        <begin position="37"/>
        <end position="109"/>
    </location>
</feature>
<evidence type="ECO:0000259" key="1">
    <source>
        <dbReference type="PROSITE" id="PS50097"/>
    </source>
</evidence>
<dbReference type="Proteomes" id="UP001652621">
    <property type="component" value="Unplaced"/>
</dbReference>
<evidence type="ECO:0000313" key="2">
    <source>
        <dbReference type="EnsemblMetazoa" id="MDOA009580-PB"/>
    </source>
</evidence>
<dbReference type="InterPro" id="IPR000210">
    <property type="entry name" value="BTB/POZ_dom"/>
</dbReference>
<dbReference type="InterPro" id="IPR011333">
    <property type="entry name" value="SKP1/BTB/POZ_sf"/>
</dbReference>
<dbReference type="VEuPathDB" id="VectorBase:MDOMA2_016783"/>
<organism evidence="2">
    <name type="scientific">Musca domestica</name>
    <name type="common">House fly</name>
    <dbReference type="NCBI Taxonomy" id="7370"/>
    <lineage>
        <taxon>Eukaryota</taxon>
        <taxon>Metazoa</taxon>
        <taxon>Ecdysozoa</taxon>
        <taxon>Arthropoda</taxon>
        <taxon>Hexapoda</taxon>
        <taxon>Insecta</taxon>
        <taxon>Pterygota</taxon>
        <taxon>Neoptera</taxon>
        <taxon>Endopterygota</taxon>
        <taxon>Diptera</taxon>
        <taxon>Brachycera</taxon>
        <taxon>Muscomorpha</taxon>
        <taxon>Muscoidea</taxon>
        <taxon>Muscidae</taxon>
        <taxon>Musca</taxon>
    </lineage>
</organism>
<dbReference type="KEGG" id="mde:131800390"/>
<dbReference type="SMART" id="SM00225">
    <property type="entry name" value="BTB"/>
    <property type="match status" value="1"/>
</dbReference>
<proteinExistence type="predicted"/>
<dbReference type="AlphaFoldDB" id="A0A1I8MY08"/>
<reference evidence="2" key="1">
    <citation type="submission" date="2020-05" db="UniProtKB">
        <authorList>
            <consortium name="EnsemblMetazoa"/>
        </authorList>
    </citation>
    <scope>IDENTIFICATION</scope>
    <source>
        <strain evidence="2">Aabys</strain>
    </source>
</reference>
<accession>A0A1I8MY08</accession>
<dbReference type="PANTHER" id="PTHR45774:SF3">
    <property type="entry name" value="BTB (POZ) DOMAIN-CONTAINING 2B-RELATED"/>
    <property type="match status" value="1"/>
</dbReference>
<evidence type="ECO:0000313" key="3">
    <source>
        <dbReference type="Proteomes" id="UP001652621"/>
    </source>
</evidence>
<dbReference type="OrthoDB" id="7963723at2759"/>
<dbReference type="PANTHER" id="PTHR45774">
    <property type="entry name" value="BTB/POZ DOMAIN-CONTAINING"/>
    <property type="match status" value="1"/>
</dbReference>
<sequence length="319" mass="36443">MSEQGEKISATETKTDKLTEIRMPAKFEAMINTAFTVDCKFIVGENLGPAQAIFGHKLMFTLNSEVFESMLCGHFLEAKSTEIPLPDDDPKTFRNLRRILYNLRDSQTEVNELDLSDTISLYKMCDKYMFKAISKLCAEHLKSFLETDDDNQLVIIFAAAMELHNSPLLEDVKTKLSAIQYGLLPSLKDLNPLQFMEYLELYTKQNEKSVHHLDIFKAIENYLTANDLIPQELLDTGERLQNAATTNLYGQEAMVSLSQERSLELLQKLLSHIDFVKIKIEDYLTGPGVSKILTWQQKYIILSQICIEPKPSTIKLFLN</sequence>
<dbReference type="Pfam" id="PF00651">
    <property type="entry name" value="BTB"/>
    <property type="match status" value="1"/>
</dbReference>
<dbReference type="Gene3D" id="3.30.710.10">
    <property type="entry name" value="Potassium Channel Kv1.1, Chain A"/>
    <property type="match status" value="1"/>
</dbReference>
<reference evidence="4" key="2">
    <citation type="submission" date="2025-04" db="UniProtKB">
        <authorList>
            <consortium name="RefSeq"/>
        </authorList>
    </citation>
    <scope>IDENTIFICATION</scope>
    <source>
        <strain evidence="4">Aabys</strain>
    </source>
</reference>
<protein>
    <submittedName>
        <fullName evidence="4">Uncharacterized protein LOC101900701 isoform X2</fullName>
    </submittedName>
</protein>
<name>A0A1I8MY08_MUSDO</name>
<dbReference type="SUPFAM" id="SSF54695">
    <property type="entry name" value="POZ domain"/>
    <property type="match status" value="1"/>
</dbReference>
<dbReference type="eggNOG" id="KOG2075">
    <property type="taxonomic scope" value="Eukaryota"/>
</dbReference>
<dbReference type="PROSITE" id="PS50097">
    <property type="entry name" value="BTB"/>
    <property type="match status" value="1"/>
</dbReference>
<dbReference type="VEuPathDB" id="VectorBase:MDOA009580"/>
<keyword evidence="3" id="KW-1185">Reference proteome</keyword>
<evidence type="ECO:0000313" key="4">
    <source>
        <dbReference type="RefSeq" id="XP_011296117.1"/>
    </source>
</evidence>
<dbReference type="EnsemblMetazoa" id="MDOA009580-RB">
    <property type="protein sequence ID" value="MDOA009580-PB"/>
    <property type="gene ID" value="MDOA009580"/>
</dbReference>
<dbReference type="RefSeq" id="XP_011296117.1">
    <property type="nucleotide sequence ID" value="XM_011297815.2"/>
</dbReference>
<gene>
    <name evidence="2" type="primary">101900701</name>
    <name evidence="4" type="synonym">LOC101900701</name>
</gene>
<dbReference type="STRING" id="7370.A0A1I8MY08"/>